<feature type="domain" description="ABC3 transporter permease C-terminal" evidence="7">
    <location>
        <begin position="267"/>
        <end position="379"/>
    </location>
</feature>
<feature type="transmembrane region" description="Helical" evidence="6">
    <location>
        <begin position="20"/>
        <end position="42"/>
    </location>
</feature>
<feature type="transmembrane region" description="Helical" evidence="6">
    <location>
        <begin position="471"/>
        <end position="500"/>
    </location>
</feature>
<comment type="caution">
    <text evidence="8">The sequence shown here is derived from an EMBL/GenBank/DDBJ whole genome shotgun (WGS) entry which is preliminary data.</text>
</comment>
<evidence type="ECO:0000256" key="4">
    <source>
        <dbReference type="ARBA" id="ARBA00022989"/>
    </source>
</evidence>
<evidence type="ECO:0000256" key="1">
    <source>
        <dbReference type="ARBA" id="ARBA00004651"/>
    </source>
</evidence>
<evidence type="ECO:0000313" key="9">
    <source>
        <dbReference type="Proteomes" id="UP000786693"/>
    </source>
</evidence>
<dbReference type="RefSeq" id="WP_220748205.1">
    <property type="nucleotide sequence ID" value="NZ_BPFH01000002.1"/>
</dbReference>
<dbReference type="EMBL" id="BPFH01000002">
    <property type="protein sequence ID" value="GIT94687.1"/>
    <property type="molecule type" value="Genomic_DNA"/>
</dbReference>
<keyword evidence="3 6" id="KW-0812">Transmembrane</keyword>
<dbReference type="InterPro" id="IPR038766">
    <property type="entry name" value="Membrane_comp_ABC_pdt"/>
</dbReference>
<feature type="transmembrane region" description="Helical" evidence="6">
    <location>
        <begin position="404"/>
        <end position="422"/>
    </location>
</feature>
<keyword evidence="5 6" id="KW-0472">Membrane</keyword>
<reference evidence="8 9" key="1">
    <citation type="submission" date="2021-05" db="EMBL/GenBank/DDBJ databases">
        <title>Bacteria Genome sequencing.</title>
        <authorList>
            <person name="Takabe Y."/>
            <person name="Nakajima Y."/>
            <person name="Suzuki S."/>
            <person name="Shiozaki T."/>
        </authorList>
    </citation>
    <scope>NUCLEOTIDE SEQUENCE [LARGE SCALE GENOMIC DNA]</scope>
    <source>
        <strain evidence="8 9">AI_62</strain>
    </source>
</reference>
<organism evidence="8 9">
    <name type="scientific">Jannaschia pagri</name>
    <dbReference type="NCBI Taxonomy" id="2829797"/>
    <lineage>
        <taxon>Bacteria</taxon>
        <taxon>Pseudomonadati</taxon>
        <taxon>Pseudomonadota</taxon>
        <taxon>Alphaproteobacteria</taxon>
        <taxon>Rhodobacterales</taxon>
        <taxon>Roseobacteraceae</taxon>
        <taxon>Jannaschia</taxon>
    </lineage>
</organism>
<comment type="subcellular location">
    <subcellularLocation>
        <location evidence="1">Cell membrane</location>
        <topology evidence="1">Multi-pass membrane protein</topology>
    </subcellularLocation>
</comment>
<keyword evidence="4 6" id="KW-1133">Transmembrane helix</keyword>
<dbReference type="PANTHER" id="PTHR30287:SF1">
    <property type="entry name" value="INNER MEMBRANE PROTEIN"/>
    <property type="match status" value="1"/>
</dbReference>
<evidence type="ECO:0000256" key="5">
    <source>
        <dbReference type="ARBA" id="ARBA00023136"/>
    </source>
</evidence>
<dbReference type="Pfam" id="PF02687">
    <property type="entry name" value="FtsX"/>
    <property type="match status" value="2"/>
</dbReference>
<keyword evidence="9" id="KW-1185">Reference proteome</keyword>
<evidence type="ECO:0000256" key="6">
    <source>
        <dbReference type="SAM" id="Phobius"/>
    </source>
</evidence>
<dbReference type="Proteomes" id="UP000786693">
    <property type="component" value="Unassembled WGS sequence"/>
</dbReference>
<protein>
    <submittedName>
        <fullName evidence="8">Drug:proton antiporter</fullName>
    </submittedName>
</protein>
<sequence>MTWLSQAARIATRELRGGLAGFRIFLACLALGVAAIAAVGSVRVSITEGLQREGRVILGGDAEVEFSYRFATDQELDLLRSFATEVSAAVDFRSMAATAQGPDADRALTQVKAVDALYPLTGAVALEPDIPLAEALAGDSVVVHPVLADRLGLEMGDSLWLGTKAFTITARLIREPDAGAAGFGLGPRTLVRTEALDGSGLLSSGSLFETDYRLTLPPETTDAQLDALEVQVETAFADAGARWRDRRNASPQVARFVDRIGSFLVLVGLAGLAVGGVGVSAAVRAYLDRKTPVIATLKTIGAEGRTIFAAYLMQIGVLAAVGVAIGLVLGAIIPLLAAPFISTQLPVPVAFGIHGGPLAEAALYGALTALIFTLWPLARTEQVRAASLFRDASGPARGWPRKRYVAALAASAVILIGASALLSGIPLLALYAAGAILVALGILVLAAWGVRALSRRLARTGTARGTPSLRLALGAVGGPGGEATAVVLSLGLGLTVLAAVGQIDANMRAAIDRDLPQVAPSYFFVDIQPDQLPGFLDRVENDPAVSRVDAAPMLGGVVQTLAGRPAADFDHWVTRGDRRISFADSLPEGTRITGGTWWPEGYDGPPQVSFAQEEADELGVEIGDEVTMNILGRDLTATVTSFREVDFSTGGIGFVMVFNEAALRGAPHTWLSTVYATPEAEAQILRDVAGDAPNITAVRVRDAIDLVTEALSALAAATSWGAGATLLTGFVVLIGAAAAGERGRVFEASVLKTLGATRRTILTSFAIRSALLGAAAGIVAIIGGALAGWGVLTFVMDAPYAFEPLSALVIVVGGALATLLAGLAFAWRPLAARPARVLRSQD</sequence>
<feature type="transmembrane region" description="Helical" evidence="6">
    <location>
        <begin position="260"/>
        <end position="287"/>
    </location>
</feature>
<feature type="transmembrane region" description="Helical" evidence="6">
    <location>
        <begin position="807"/>
        <end position="827"/>
    </location>
</feature>
<feature type="transmembrane region" description="Helical" evidence="6">
    <location>
        <begin position="361"/>
        <end position="378"/>
    </location>
</feature>
<dbReference type="PANTHER" id="PTHR30287">
    <property type="entry name" value="MEMBRANE COMPONENT OF PREDICTED ABC SUPERFAMILY METABOLITE UPTAKE TRANSPORTER"/>
    <property type="match status" value="1"/>
</dbReference>
<feature type="transmembrane region" description="Helical" evidence="6">
    <location>
        <begin position="720"/>
        <end position="740"/>
    </location>
</feature>
<name>A0ABQ4NJT9_9RHOB</name>
<evidence type="ECO:0000256" key="3">
    <source>
        <dbReference type="ARBA" id="ARBA00022692"/>
    </source>
</evidence>
<feature type="domain" description="ABC3 transporter permease C-terminal" evidence="7">
    <location>
        <begin position="724"/>
        <end position="829"/>
    </location>
</feature>
<keyword evidence="2" id="KW-1003">Cell membrane</keyword>
<accession>A0ABQ4NJT9</accession>
<evidence type="ECO:0000256" key="2">
    <source>
        <dbReference type="ARBA" id="ARBA00022475"/>
    </source>
</evidence>
<gene>
    <name evidence="8" type="ORF">JANAI62_13100</name>
</gene>
<proteinExistence type="predicted"/>
<evidence type="ECO:0000313" key="8">
    <source>
        <dbReference type="EMBL" id="GIT94687.1"/>
    </source>
</evidence>
<feature type="transmembrane region" description="Helical" evidence="6">
    <location>
        <begin position="761"/>
        <end position="787"/>
    </location>
</feature>
<feature type="transmembrane region" description="Helical" evidence="6">
    <location>
        <begin position="428"/>
        <end position="450"/>
    </location>
</feature>
<feature type="transmembrane region" description="Helical" evidence="6">
    <location>
        <begin position="308"/>
        <end position="341"/>
    </location>
</feature>
<dbReference type="InterPro" id="IPR003838">
    <property type="entry name" value="ABC3_permease_C"/>
</dbReference>
<evidence type="ECO:0000259" key="7">
    <source>
        <dbReference type="Pfam" id="PF02687"/>
    </source>
</evidence>